<proteinExistence type="predicted"/>
<keyword evidence="1" id="KW-0472">Membrane</keyword>
<sequence>MTTIGPTKSFVRRDAPVYSFSVADPAASTSGGASYTSMPNETLSPGGQFAVSVYAYVGIAFLIATFLFAVGYALYKIRRDRGKRNYDLDNPFYDSNQDTRYVSDCASLFSRS</sequence>
<keyword evidence="1" id="KW-0812">Transmembrane</keyword>
<evidence type="ECO:0000313" key="3">
    <source>
        <dbReference type="Proteomes" id="UP000807342"/>
    </source>
</evidence>
<organism evidence="2 3">
    <name type="scientific">Macrolepiota fuliginosa MF-IS2</name>
    <dbReference type="NCBI Taxonomy" id="1400762"/>
    <lineage>
        <taxon>Eukaryota</taxon>
        <taxon>Fungi</taxon>
        <taxon>Dikarya</taxon>
        <taxon>Basidiomycota</taxon>
        <taxon>Agaricomycotina</taxon>
        <taxon>Agaricomycetes</taxon>
        <taxon>Agaricomycetidae</taxon>
        <taxon>Agaricales</taxon>
        <taxon>Agaricineae</taxon>
        <taxon>Agaricaceae</taxon>
        <taxon>Macrolepiota</taxon>
    </lineage>
</organism>
<dbReference type="OrthoDB" id="2972228at2759"/>
<protein>
    <submittedName>
        <fullName evidence="2">Uncharacterized protein</fullName>
    </submittedName>
</protein>
<keyword evidence="1" id="KW-1133">Transmembrane helix</keyword>
<evidence type="ECO:0000256" key="1">
    <source>
        <dbReference type="SAM" id="Phobius"/>
    </source>
</evidence>
<dbReference type="AlphaFoldDB" id="A0A9P5XHZ6"/>
<name>A0A9P5XHZ6_9AGAR</name>
<evidence type="ECO:0000313" key="2">
    <source>
        <dbReference type="EMBL" id="KAF9449566.1"/>
    </source>
</evidence>
<comment type="caution">
    <text evidence="2">The sequence shown here is derived from an EMBL/GenBank/DDBJ whole genome shotgun (WGS) entry which is preliminary data.</text>
</comment>
<feature type="transmembrane region" description="Helical" evidence="1">
    <location>
        <begin position="53"/>
        <end position="75"/>
    </location>
</feature>
<dbReference type="EMBL" id="MU151127">
    <property type="protein sequence ID" value="KAF9449566.1"/>
    <property type="molecule type" value="Genomic_DNA"/>
</dbReference>
<gene>
    <name evidence="2" type="ORF">P691DRAFT_548094</name>
</gene>
<dbReference type="Proteomes" id="UP000807342">
    <property type="component" value="Unassembled WGS sequence"/>
</dbReference>
<keyword evidence="3" id="KW-1185">Reference proteome</keyword>
<reference evidence="2" key="1">
    <citation type="submission" date="2020-11" db="EMBL/GenBank/DDBJ databases">
        <authorList>
            <consortium name="DOE Joint Genome Institute"/>
            <person name="Ahrendt S."/>
            <person name="Riley R."/>
            <person name="Andreopoulos W."/>
            <person name="Labutti K."/>
            <person name="Pangilinan J."/>
            <person name="Ruiz-Duenas F.J."/>
            <person name="Barrasa J.M."/>
            <person name="Sanchez-Garcia M."/>
            <person name="Camarero S."/>
            <person name="Miyauchi S."/>
            <person name="Serrano A."/>
            <person name="Linde D."/>
            <person name="Babiker R."/>
            <person name="Drula E."/>
            <person name="Ayuso-Fernandez I."/>
            <person name="Pacheco R."/>
            <person name="Padilla G."/>
            <person name="Ferreira P."/>
            <person name="Barriuso J."/>
            <person name="Kellner H."/>
            <person name="Castanera R."/>
            <person name="Alfaro M."/>
            <person name="Ramirez L."/>
            <person name="Pisabarro A.G."/>
            <person name="Kuo A."/>
            <person name="Tritt A."/>
            <person name="Lipzen A."/>
            <person name="He G."/>
            <person name="Yan M."/>
            <person name="Ng V."/>
            <person name="Cullen D."/>
            <person name="Martin F."/>
            <person name="Rosso M.-N."/>
            <person name="Henrissat B."/>
            <person name="Hibbett D."/>
            <person name="Martinez A.T."/>
            <person name="Grigoriev I.V."/>
        </authorList>
    </citation>
    <scope>NUCLEOTIDE SEQUENCE</scope>
    <source>
        <strain evidence="2">MF-IS2</strain>
    </source>
</reference>
<accession>A0A9P5XHZ6</accession>